<dbReference type="NCBIfam" id="NF009008">
    <property type="entry name" value="PRK12354.1"/>
    <property type="match status" value="1"/>
</dbReference>
<dbReference type="PIRSF" id="PIRSF000723">
    <property type="entry name" value="Carbamate_kin"/>
    <property type="match status" value="1"/>
</dbReference>
<comment type="similarity">
    <text evidence="2 5">Belongs to the carbamate kinase family.</text>
</comment>
<comment type="caution">
    <text evidence="7">The sequence shown here is derived from an EMBL/GenBank/DDBJ whole genome shotgun (WGS) entry which is preliminary data.</text>
</comment>
<evidence type="ECO:0000256" key="5">
    <source>
        <dbReference type="PIRNR" id="PIRNR000723"/>
    </source>
</evidence>
<evidence type="ECO:0000259" key="6">
    <source>
        <dbReference type="Pfam" id="PF00696"/>
    </source>
</evidence>
<keyword evidence="4 5" id="KW-0418">Kinase</keyword>
<sequence>MRRVIAVGGNALLRRGEPLSAENQRRTMAAAAPGLGRACDGHEIALVHGNGPQIGLLALEAEAYEAAPGWPLDVLGAESQGMVGYVIAQALRNALPAREVAVVLTQTRVDSADSAFLRPTKPIGPVYASDVAKALGAARGWTFAPDGSGLRRVVASPTPLEIAEAATIARLVGAGVITVCAGGGGVPVADAPDGSRHGVEAVIDKDLAAALLAARLDADELLILTDVDAVYLDWGRPHARAVRDARAEDLLGRDFAEGSMAPKVRAACGFALQTGRPALIGTLDDIDGLLAGASGTRIRP</sequence>
<evidence type="ECO:0000256" key="4">
    <source>
        <dbReference type="ARBA" id="ARBA00022777"/>
    </source>
</evidence>
<dbReference type="InterPro" id="IPR003964">
    <property type="entry name" value="Carb_kinase"/>
</dbReference>
<reference evidence="7 8" key="1">
    <citation type="submission" date="2018-11" db="EMBL/GenBank/DDBJ databases">
        <authorList>
            <person name="Peiro R."/>
            <person name="Begona"/>
            <person name="Cbmso G."/>
            <person name="Lopez M."/>
            <person name="Gonzalez S."/>
            <person name="Sacristan E."/>
            <person name="Castillo E."/>
        </authorList>
    </citation>
    <scope>NUCLEOTIDE SEQUENCE [LARGE SCALE GENOMIC DNA]</scope>
    <source>
        <strain evidence="7">Brev_genome</strain>
    </source>
</reference>
<feature type="domain" description="Aspartate/glutamate/uridylate kinase" evidence="6">
    <location>
        <begin position="1"/>
        <end position="280"/>
    </location>
</feature>
<dbReference type="RefSeq" id="WP_154726046.1">
    <property type="nucleotide sequence ID" value="NZ_UXHF01000025.1"/>
</dbReference>
<name>A0A7Z8Y2T8_9CAUL</name>
<dbReference type="AlphaFoldDB" id="A0A7Z8Y2T8"/>
<gene>
    <name evidence="7" type="primary">arcC1</name>
    <name evidence="7" type="ORF">BREV_BREV_01546</name>
</gene>
<dbReference type="GO" id="GO:0019546">
    <property type="term" value="P:L-arginine deiminase pathway"/>
    <property type="evidence" value="ECO:0007669"/>
    <property type="project" value="TreeGrafter"/>
</dbReference>
<dbReference type="InterPro" id="IPR036393">
    <property type="entry name" value="AceGlu_kinase-like_sf"/>
</dbReference>
<accession>A0A7Z8Y2T8</accession>
<dbReference type="GO" id="GO:0008804">
    <property type="term" value="F:carbamate kinase activity"/>
    <property type="evidence" value="ECO:0007669"/>
    <property type="project" value="InterPro"/>
</dbReference>
<keyword evidence="8" id="KW-1185">Reference proteome</keyword>
<dbReference type="Proteomes" id="UP000289220">
    <property type="component" value="Unassembled WGS sequence"/>
</dbReference>
<dbReference type="GO" id="GO:0005829">
    <property type="term" value="C:cytosol"/>
    <property type="evidence" value="ECO:0007669"/>
    <property type="project" value="TreeGrafter"/>
</dbReference>
<dbReference type="PRINTS" id="PR01469">
    <property type="entry name" value="CARBMTKINASE"/>
</dbReference>
<dbReference type="Gene3D" id="3.40.1160.10">
    <property type="entry name" value="Acetylglutamate kinase-like"/>
    <property type="match status" value="1"/>
</dbReference>
<proteinExistence type="inferred from homology"/>
<dbReference type="Pfam" id="PF00696">
    <property type="entry name" value="AA_kinase"/>
    <property type="match status" value="1"/>
</dbReference>
<organism evidence="7 8">
    <name type="scientific">Brevundimonas mediterranea</name>
    <dbReference type="NCBI Taxonomy" id="74329"/>
    <lineage>
        <taxon>Bacteria</taxon>
        <taxon>Pseudomonadati</taxon>
        <taxon>Pseudomonadota</taxon>
        <taxon>Alphaproteobacteria</taxon>
        <taxon>Caulobacterales</taxon>
        <taxon>Caulobacteraceae</taxon>
        <taxon>Brevundimonas</taxon>
    </lineage>
</organism>
<dbReference type="EMBL" id="UXHF01000025">
    <property type="protein sequence ID" value="VDC49897.1"/>
    <property type="molecule type" value="Genomic_DNA"/>
</dbReference>
<dbReference type="PANTHER" id="PTHR30409:SF1">
    <property type="entry name" value="CARBAMATE KINASE-RELATED"/>
    <property type="match status" value="1"/>
</dbReference>
<evidence type="ECO:0000313" key="7">
    <source>
        <dbReference type="EMBL" id="VDC49897.1"/>
    </source>
</evidence>
<dbReference type="InterPro" id="IPR001048">
    <property type="entry name" value="Asp/Glu/Uridylate_kinase"/>
</dbReference>
<evidence type="ECO:0000256" key="1">
    <source>
        <dbReference type="ARBA" id="ARBA00004850"/>
    </source>
</evidence>
<dbReference type="PANTHER" id="PTHR30409">
    <property type="entry name" value="CARBAMATE KINASE"/>
    <property type="match status" value="1"/>
</dbReference>
<evidence type="ECO:0000313" key="8">
    <source>
        <dbReference type="Proteomes" id="UP000289220"/>
    </source>
</evidence>
<evidence type="ECO:0000256" key="3">
    <source>
        <dbReference type="ARBA" id="ARBA00022679"/>
    </source>
</evidence>
<protein>
    <recommendedName>
        <fullName evidence="5">Carbamate kinase</fullName>
    </recommendedName>
</protein>
<keyword evidence="3 5" id="KW-0808">Transferase</keyword>
<comment type="pathway">
    <text evidence="1">Amino-acid degradation; L-arginine degradation via ADI pathway.</text>
</comment>
<dbReference type="FunFam" id="3.40.1160.10:FF:000007">
    <property type="entry name" value="Carbamate kinase"/>
    <property type="match status" value="1"/>
</dbReference>
<dbReference type="SUPFAM" id="SSF53633">
    <property type="entry name" value="Carbamate kinase-like"/>
    <property type="match status" value="1"/>
</dbReference>
<evidence type="ECO:0000256" key="2">
    <source>
        <dbReference type="ARBA" id="ARBA00011066"/>
    </source>
</evidence>
<dbReference type="CDD" id="cd04235">
    <property type="entry name" value="AAK_CK"/>
    <property type="match status" value="1"/>
</dbReference>